<evidence type="ECO:0000313" key="2">
    <source>
        <dbReference type="EMBL" id="CAD7088245.1"/>
    </source>
</evidence>
<dbReference type="EMBL" id="LR899012">
    <property type="protein sequence ID" value="CAD7088245.1"/>
    <property type="molecule type" value="Genomic_DNA"/>
</dbReference>
<accession>A0A7R8UW66</accession>
<dbReference type="AlphaFoldDB" id="A0A7R8UW66"/>
<evidence type="ECO:0000256" key="1">
    <source>
        <dbReference type="SAM" id="MobiDB-lite"/>
    </source>
</evidence>
<keyword evidence="3" id="KW-1185">Reference proteome</keyword>
<organism evidence="2 3">
    <name type="scientific">Hermetia illucens</name>
    <name type="common">Black soldier fly</name>
    <dbReference type="NCBI Taxonomy" id="343691"/>
    <lineage>
        <taxon>Eukaryota</taxon>
        <taxon>Metazoa</taxon>
        <taxon>Ecdysozoa</taxon>
        <taxon>Arthropoda</taxon>
        <taxon>Hexapoda</taxon>
        <taxon>Insecta</taxon>
        <taxon>Pterygota</taxon>
        <taxon>Neoptera</taxon>
        <taxon>Endopterygota</taxon>
        <taxon>Diptera</taxon>
        <taxon>Brachycera</taxon>
        <taxon>Stratiomyomorpha</taxon>
        <taxon>Stratiomyidae</taxon>
        <taxon>Hermetiinae</taxon>
        <taxon>Hermetia</taxon>
    </lineage>
</organism>
<protein>
    <submittedName>
        <fullName evidence="2">Uncharacterized protein</fullName>
    </submittedName>
</protein>
<name>A0A7R8UW66_HERIL</name>
<gene>
    <name evidence="2" type="ORF">HERILL_LOCUS10889</name>
</gene>
<proteinExistence type="predicted"/>
<dbReference type="InParanoid" id="A0A7R8UW66"/>
<dbReference type="Proteomes" id="UP000594454">
    <property type="component" value="Chromosome 4"/>
</dbReference>
<feature type="region of interest" description="Disordered" evidence="1">
    <location>
        <begin position="1"/>
        <end position="24"/>
    </location>
</feature>
<reference evidence="2 3" key="1">
    <citation type="submission" date="2020-11" db="EMBL/GenBank/DDBJ databases">
        <authorList>
            <person name="Wallbank WR R."/>
            <person name="Pardo Diaz C."/>
            <person name="Kozak K."/>
            <person name="Martin S."/>
            <person name="Jiggins C."/>
            <person name="Moest M."/>
            <person name="Warren A I."/>
            <person name="Generalovic N T."/>
            <person name="Byers J.R.P. K."/>
            <person name="Montejo-Kovacevich G."/>
            <person name="Yen C E."/>
        </authorList>
    </citation>
    <scope>NUCLEOTIDE SEQUENCE [LARGE SCALE GENOMIC DNA]</scope>
</reference>
<sequence>MEARLKGWNRESPLAKEEQESEQRRSKCLCVKGGKTLCGRARICVRFEANEEARAVSGEQPVLNENKREK</sequence>
<evidence type="ECO:0000313" key="3">
    <source>
        <dbReference type="Proteomes" id="UP000594454"/>
    </source>
</evidence>